<comment type="caution">
    <text evidence="2">The sequence shown here is derived from an EMBL/GenBank/DDBJ whole genome shotgun (WGS) entry which is preliminary data.</text>
</comment>
<reference evidence="2 3" key="1">
    <citation type="submission" date="2019-07" db="EMBL/GenBank/DDBJ databases">
        <title>Cryptosporangium phraense sp. nov., isolated from plant litter.</title>
        <authorList>
            <person name="Suriyachadkun C."/>
        </authorList>
    </citation>
    <scope>NUCLEOTIDE SEQUENCE [LARGE SCALE GENOMIC DNA]</scope>
    <source>
        <strain evidence="2 3">A-T 5661</strain>
    </source>
</reference>
<dbReference type="Pfam" id="PF09362">
    <property type="entry name" value="DUF1996"/>
    <property type="match status" value="1"/>
</dbReference>
<dbReference type="PANTHER" id="PTHR43662">
    <property type="match status" value="1"/>
</dbReference>
<evidence type="ECO:0000313" key="3">
    <source>
        <dbReference type="Proteomes" id="UP000317982"/>
    </source>
</evidence>
<dbReference type="InParanoid" id="A0A545AL49"/>
<accession>A0A545AL49</accession>
<keyword evidence="3" id="KW-1185">Reference proteome</keyword>
<organism evidence="2 3">
    <name type="scientific">Cryptosporangium phraense</name>
    <dbReference type="NCBI Taxonomy" id="2593070"/>
    <lineage>
        <taxon>Bacteria</taxon>
        <taxon>Bacillati</taxon>
        <taxon>Actinomycetota</taxon>
        <taxon>Actinomycetes</taxon>
        <taxon>Cryptosporangiales</taxon>
        <taxon>Cryptosporangiaceae</taxon>
        <taxon>Cryptosporangium</taxon>
    </lineage>
</organism>
<protein>
    <submittedName>
        <fullName evidence="2">DUF1996 domain-containing protein</fullName>
    </submittedName>
</protein>
<gene>
    <name evidence="2" type="ORF">FL583_27275</name>
</gene>
<name>A0A545AL49_9ACTN</name>
<dbReference type="AlphaFoldDB" id="A0A545AL49"/>
<evidence type="ECO:0000259" key="1">
    <source>
        <dbReference type="Pfam" id="PF09362"/>
    </source>
</evidence>
<dbReference type="EMBL" id="VIRS01000021">
    <property type="protein sequence ID" value="TQS42011.1"/>
    <property type="molecule type" value="Genomic_DNA"/>
</dbReference>
<proteinExistence type="predicted"/>
<dbReference type="InterPro" id="IPR018535">
    <property type="entry name" value="DUF1996"/>
</dbReference>
<dbReference type="OrthoDB" id="581239at2"/>
<dbReference type="PANTHER" id="PTHR43662:SF3">
    <property type="entry name" value="DOMAIN PROTEIN, PUTATIVE (AFU_ORTHOLOGUE AFUA_6G11970)-RELATED"/>
    <property type="match status" value="1"/>
</dbReference>
<feature type="domain" description="DUF1996" evidence="1">
    <location>
        <begin position="72"/>
        <end position="292"/>
    </location>
</feature>
<sequence length="312" mass="32981">MAGGAALGVVLIGHSGPPRRAGHPSHPASGPVESDFVAIGSVPRTAAPPAARTFRVRCGNNENGHYNPDNMIVTPGIRNGSHHLHDYVGNTTTSASSTDLSLATAPTTCADRTDRSAYFWPVLRDRTGTDRLHPGESAADRNTGRVLRPQVRITFSGNPRSDVVAIPRFLRVIAGDAKAYTNGGGNAHAQFTCAGSTDRIATEKYPLCPAGWGVTRILEFPSCWDQQNLDSANHRAHVVYPSAAGVCPRGTAAIPKLIYTLTYDVPPGASYAVDSFPSQLRSPISDHADYVNVMSSKSTARVVACLNGVGPC</sequence>
<evidence type="ECO:0000313" key="2">
    <source>
        <dbReference type="EMBL" id="TQS42011.1"/>
    </source>
</evidence>
<dbReference type="Proteomes" id="UP000317982">
    <property type="component" value="Unassembled WGS sequence"/>
</dbReference>